<dbReference type="CTD" id="51023"/>
<reference evidence="5" key="1">
    <citation type="submission" date="2025-08" db="UniProtKB">
        <authorList>
            <consortium name="RefSeq"/>
        </authorList>
    </citation>
    <scope>IDENTIFICATION</scope>
</reference>
<dbReference type="Gene3D" id="4.10.640.10">
    <property type="entry name" value="Ribosomal protein S18"/>
    <property type="match status" value="1"/>
</dbReference>
<dbReference type="GeneID" id="105362553"/>
<organism evidence="4 5">
    <name type="scientific">Ceratosolen solmsi marchali</name>
    <dbReference type="NCBI Taxonomy" id="326594"/>
    <lineage>
        <taxon>Eukaryota</taxon>
        <taxon>Metazoa</taxon>
        <taxon>Ecdysozoa</taxon>
        <taxon>Arthropoda</taxon>
        <taxon>Hexapoda</taxon>
        <taxon>Insecta</taxon>
        <taxon>Pterygota</taxon>
        <taxon>Neoptera</taxon>
        <taxon>Endopterygota</taxon>
        <taxon>Hymenoptera</taxon>
        <taxon>Apocrita</taxon>
        <taxon>Proctotrupomorpha</taxon>
        <taxon>Chalcidoidea</taxon>
        <taxon>Agaonidae</taxon>
        <taxon>Agaoninae</taxon>
        <taxon>Ceratosolen</taxon>
    </lineage>
</organism>
<name>A0AAJ6YHT2_9HYME</name>
<sequence>MNFIIYSRVLNNKTTCLLRNVNNSRVNICTSRQRPQNIVEKENDEPIEMENPFLKERKSCIFCKYDIHPDYKNVRLLSQFQSRFTGRVYGRHITGLCAKQQQRLEREIHKAQFAGLMGFMTKDMKYVDDPVLLRIDPLMRKIL</sequence>
<dbReference type="GO" id="GO:0032543">
    <property type="term" value="P:mitochondrial translation"/>
    <property type="evidence" value="ECO:0007669"/>
    <property type="project" value="TreeGrafter"/>
</dbReference>
<dbReference type="InterPro" id="IPR036870">
    <property type="entry name" value="Ribosomal_bS18_sf"/>
</dbReference>
<dbReference type="RefSeq" id="XP_011498318.1">
    <property type="nucleotide sequence ID" value="XM_011500016.1"/>
</dbReference>
<proteinExistence type="inferred from homology"/>
<keyword evidence="3" id="KW-0687">Ribonucleoprotein</keyword>
<protein>
    <submittedName>
        <fullName evidence="5">28S ribosomal protein S18c, mitochondrial</fullName>
    </submittedName>
</protein>
<dbReference type="SUPFAM" id="SSF46911">
    <property type="entry name" value="Ribosomal protein S18"/>
    <property type="match status" value="1"/>
</dbReference>
<dbReference type="GO" id="GO:0070181">
    <property type="term" value="F:small ribosomal subunit rRNA binding"/>
    <property type="evidence" value="ECO:0007669"/>
    <property type="project" value="TreeGrafter"/>
</dbReference>
<dbReference type="InterPro" id="IPR001648">
    <property type="entry name" value="Ribosomal_bS18"/>
</dbReference>
<dbReference type="Proteomes" id="UP000695007">
    <property type="component" value="Unplaced"/>
</dbReference>
<evidence type="ECO:0000313" key="4">
    <source>
        <dbReference type="Proteomes" id="UP000695007"/>
    </source>
</evidence>
<evidence type="ECO:0000256" key="3">
    <source>
        <dbReference type="ARBA" id="ARBA00023274"/>
    </source>
</evidence>
<dbReference type="GO" id="GO:0003735">
    <property type="term" value="F:structural constituent of ribosome"/>
    <property type="evidence" value="ECO:0007669"/>
    <property type="project" value="InterPro"/>
</dbReference>
<dbReference type="GO" id="GO:0005763">
    <property type="term" value="C:mitochondrial small ribosomal subunit"/>
    <property type="evidence" value="ECO:0007669"/>
    <property type="project" value="TreeGrafter"/>
</dbReference>
<comment type="similarity">
    <text evidence="1">Belongs to the bacterial ribosomal protein bS18 family.</text>
</comment>
<evidence type="ECO:0000256" key="2">
    <source>
        <dbReference type="ARBA" id="ARBA00022980"/>
    </source>
</evidence>
<keyword evidence="4" id="KW-1185">Reference proteome</keyword>
<accession>A0AAJ6YHT2</accession>
<gene>
    <name evidence="5" type="primary">LOC105362553</name>
</gene>
<dbReference type="PANTHER" id="PTHR13479">
    <property type="entry name" value="30S RIBOSOMAL PROTEIN S18"/>
    <property type="match status" value="1"/>
</dbReference>
<evidence type="ECO:0000313" key="5">
    <source>
        <dbReference type="RefSeq" id="XP_011498318.1"/>
    </source>
</evidence>
<dbReference type="PANTHER" id="PTHR13479:SF40">
    <property type="entry name" value="SMALL RIBOSOMAL SUBUNIT PROTEIN BS18M"/>
    <property type="match status" value="1"/>
</dbReference>
<evidence type="ECO:0000256" key="1">
    <source>
        <dbReference type="ARBA" id="ARBA00005589"/>
    </source>
</evidence>
<keyword evidence="2 5" id="KW-0689">Ribosomal protein</keyword>
<dbReference type="Pfam" id="PF01084">
    <property type="entry name" value="Ribosomal_S18"/>
    <property type="match status" value="1"/>
</dbReference>
<dbReference type="KEGG" id="csol:105362553"/>
<dbReference type="AlphaFoldDB" id="A0AAJ6YHT2"/>
<dbReference type="NCBIfam" id="TIGR00165">
    <property type="entry name" value="S18"/>
    <property type="match status" value="1"/>
</dbReference>